<evidence type="ECO:0000313" key="2">
    <source>
        <dbReference type="EMBL" id="MXP31684.1"/>
    </source>
</evidence>
<dbReference type="InterPro" id="IPR010869">
    <property type="entry name" value="DUF1501"/>
</dbReference>
<sequence>MYIGKSTELSRRAFMRRTSQLAVAGAASSYALGLAGMGEAAAFSASGGYKALVCIFLYGGNDYGNTLIPYDLANYNRYQEIRGGGAGGAGIALPRSSLAGSVLNQPADQVLTDDIRYSLAPTMPRLKSRFDEGRMAPLLNVGPLVVPLTKAQYQSNNTTSFPRPAKLFSHNDQQSTWQSSQPEGSRTGWGGRMGDLAQSSNRNAMFTAINATGNAVFLSGDNALPYQVSRGGAVQVRGLENRVYRSSAASAALDGLLRTHNGHVLEADYAQTMARSIQYGGFVNDALENSALQTDFGDGNGLADQLSVVARLIAARGDLGVTRQVFMVSMGGFDNHDGLIGRHEGLLSQLDFAMDAFFRATIELGIADRVTTFTASDFGRTLASNGDGSDHGWGGHHFMIGGAVNGGRFYGTAPQVSVDSDDQVGRGRLLPTTSVDEYSATLAKWFGVSESEMPGISPNIGRFAQPDLGFMAPPG</sequence>
<evidence type="ECO:0000256" key="1">
    <source>
        <dbReference type="SAM" id="MobiDB-lite"/>
    </source>
</evidence>
<dbReference type="PANTHER" id="PTHR43737:SF1">
    <property type="entry name" value="DUF1501 DOMAIN-CONTAINING PROTEIN"/>
    <property type="match status" value="1"/>
</dbReference>
<evidence type="ECO:0000313" key="3">
    <source>
        <dbReference type="Proteomes" id="UP000446786"/>
    </source>
</evidence>
<feature type="compositionally biased region" description="Polar residues" evidence="1">
    <location>
        <begin position="170"/>
        <end position="184"/>
    </location>
</feature>
<dbReference type="PROSITE" id="PS51318">
    <property type="entry name" value="TAT"/>
    <property type="match status" value="1"/>
</dbReference>
<organism evidence="2 3">
    <name type="scientific">Parerythrobacter jejuensis</name>
    <dbReference type="NCBI Taxonomy" id="795812"/>
    <lineage>
        <taxon>Bacteria</taxon>
        <taxon>Pseudomonadati</taxon>
        <taxon>Pseudomonadota</taxon>
        <taxon>Alphaproteobacteria</taxon>
        <taxon>Sphingomonadales</taxon>
        <taxon>Erythrobacteraceae</taxon>
        <taxon>Parerythrobacter</taxon>
    </lineage>
</organism>
<gene>
    <name evidence="2" type="ORF">GRI94_07595</name>
</gene>
<accession>A0A845APY8</accession>
<name>A0A845APY8_9SPHN</name>
<dbReference type="EMBL" id="WTYE01000001">
    <property type="protein sequence ID" value="MXP31684.1"/>
    <property type="molecule type" value="Genomic_DNA"/>
</dbReference>
<feature type="region of interest" description="Disordered" evidence="1">
    <location>
        <begin position="170"/>
        <end position="189"/>
    </location>
</feature>
<dbReference type="Pfam" id="PF07394">
    <property type="entry name" value="DUF1501"/>
    <property type="match status" value="1"/>
</dbReference>
<protein>
    <submittedName>
        <fullName evidence="2">DUF1501 domain-containing protein</fullName>
    </submittedName>
</protein>
<keyword evidence="3" id="KW-1185">Reference proteome</keyword>
<comment type="caution">
    <text evidence="2">The sequence shown here is derived from an EMBL/GenBank/DDBJ whole genome shotgun (WGS) entry which is preliminary data.</text>
</comment>
<dbReference type="OrthoDB" id="9779968at2"/>
<dbReference type="InterPro" id="IPR006311">
    <property type="entry name" value="TAT_signal"/>
</dbReference>
<proteinExistence type="predicted"/>
<dbReference type="Proteomes" id="UP000446786">
    <property type="component" value="Unassembled WGS sequence"/>
</dbReference>
<dbReference type="AlphaFoldDB" id="A0A845APY8"/>
<dbReference type="PANTHER" id="PTHR43737">
    <property type="entry name" value="BLL7424 PROTEIN"/>
    <property type="match status" value="1"/>
</dbReference>
<dbReference type="RefSeq" id="WP_160779101.1">
    <property type="nucleotide sequence ID" value="NZ_BAAAZF010000001.1"/>
</dbReference>
<reference evidence="2 3" key="1">
    <citation type="submission" date="2019-12" db="EMBL/GenBank/DDBJ databases">
        <title>Genomic-based taxomic classification of the family Erythrobacteraceae.</title>
        <authorList>
            <person name="Xu L."/>
        </authorList>
    </citation>
    <scope>NUCLEOTIDE SEQUENCE [LARGE SCALE GENOMIC DNA]</scope>
    <source>
        <strain evidence="2 3">JCM 16677</strain>
    </source>
</reference>